<dbReference type="GO" id="GO:0050118">
    <property type="term" value="F:N-acetyldiaminopimelate deacetylase activity"/>
    <property type="evidence" value="ECO:0007669"/>
    <property type="project" value="UniProtKB-ARBA"/>
</dbReference>
<dbReference type="NCBIfam" id="TIGR01891">
    <property type="entry name" value="amidohydrolases"/>
    <property type="match status" value="1"/>
</dbReference>
<dbReference type="InterPro" id="IPR011650">
    <property type="entry name" value="Peptidase_M20_dimer"/>
</dbReference>
<dbReference type="PANTHER" id="PTHR11014">
    <property type="entry name" value="PEPTIDASE M20 FAMILY MEMBER"/>
    <property type="match status" value="1"/>
</dbReference>
<keyword evidence="1" id="KW-0378">Hydrolase</keyword>
<sequence length="389" mass="41728">MDVKKAAAETKDYIVSIRREFHRHPELSLQEFRTAQRIEEELDKFGIPHTRVGETGVLGTLKGAKDNGKVLVLRADIDALPIEETHECVYRSENAGVMHACGHDAHAACLLGAAKILSENRDAFSGKVRLVFQPGEEIGKGAKPFVAAGVLDGAERVFGLHTAYDLEAGTVGLKPGINNAAVDHFRIRVHGKSTHVSTPHLGVDALYIASQIVVAVQGLVTRRTSPTEPVIIGIGKLNAGTTYNAVAAFAEMEGTTRTISQESRDRVRAQVSETAQSIATLYGGTAEVEWTDFAAALVNDPQVCEEAARVVDELLGEGHVVTDRELSLSGDNFAEFELYKPGAYAYLGTGNPDLPHTMITNHNGGFDVDENALVTGAGLYVGYTVARLG</sequence>
<dbReference type="Gene3D" id="3.30.70.360">
    <property type="match status" value="1"/>
</dbReference>
<dbReference type="Proteomes" id="UP001298753">
    <property type="component" value="Unassembled WGS sequence"/>
</dbReference>
<evidence type="ECO:0000256" key="2">
    <source>
        <dbReference type="PIRSR" id="PIRSR005962-1"/>
    </source>
</evidence>
<dbReference type="SUPFAM" id="SSF55031">
    <property type="entry name" value="Bacterial exopeptidase dimerisation domain"/>
    <property type="match status" value="1"/>
</dbReference>
<dbReference type="Pfam" id="PF07687">
    <property type="entry name" value="M20_dimer"/>
    <property type="match status" value="1"/>
</dbReference>
<dbReference type="CDD" id="cd03886">
    <property type="entry name" value="M20_Acy1"/>
    <property type="match status" value="1"/>
</dbReference>
<comment type="caution">
    <text evidence="4">The sequence shown here is derived from an EMBL/GenBank/DDBJ whole genome shotgun (WGS) entry which is preliminary data.</text>
</comment>
<organism evidence="4 5">
    <name type="scientific">Agathobaculum butyriciproducens</name>
    <dbReference type="NCBI Taxonomy" id="1628085"/>
    <lineage>
        <taxon>Bacteria</taxon>
        <taxon>Bacillati</taxon>
        <taxon>Bacillota</taxon>
        <taxon>Clostridia</taxon>
        <taxon>Eubacteriales</taxon>
        <taxon>Butyricicoccaceae</taxon>
        <taxon>Agathobaculum</taxon>
    </lineage>
</organism>
<comment type="cofactor">
    <cofactor evidence="2">
        <name>Mn(2+)</name>
        <dbReference type="ChEBI" id="CHEBI:29035"/>
    </cofactor>
    <text evidence="2">The Mn(2+) ion enhances activity.</text>
</comment>
<feature type="binding site" evidence="2">
    <location>
        <position position="103"/>
    </location>
    <ligand>
        <name>Mn(2+)</name>
        <dbReference type="ChEBI" id="CHEBI:29035"/>
        <label>2</label>
    </ligand>
</feature>
<dbReference type="InterPro" id="IPR002933">
    <property type="entry name" value="Peptidase_M20"/>
</dbReference>
<keyword evidence="5" id="KW-1185">Reference proteome</keyword>
<feature type="binding site" evidence="2">
    <location>
        <position position="101"/>
    </location>
    <ligand>
        <name>Mn(2+)</name>
        <dbReference type="ChEBI" id="CHEBI:29035"/>
        <label>2</label>
    </ligand>
</feature>
<dbReference type="InterPro" id="IPR036264">
    <property type="entry name" value="Bact_exopeptidase_dim_dom"/>
</dbReference>
<dbReference type="SUPFAM" id="SSF53187">
    <property type="entry name" value="Zn-dependent exopeptidases"/>
    <property type="match status" value="1"/>
</dbReference>
<dbReference type="FunFam" id="3.30.70.360:FF:000001">
    <property type="entry name" value="N-acetyldiaminopimelate deacetylase"/>
    <property type="match status" value="1"/>
</dbReference>
<proteinExistence type="predicted"/>
<dbReference type="PANTHER" id="PTHR11014:SF63">
    <property type="entry name" value="METALLOPEPTIDASE, PUTATIVE (AFU_ORTHOLOGUE AFUA_6G09600)-RELATED"/>
    <property type="match status" value="1"/>
</dbReference>
<dbReference type="EMBL" id="JAJEPX010000003">
    <property type="protein sequence ID" value="MCC2175968.1"/>
    <property type="molecule type" value="Genomic_DNA"/>
</dbReference>
<name>A0AAW4VYR8_9FIRM</name>
<gene>
    <name evidence="4" type="ORF">LKD22_02275</name>
</gene>
<dbReference type="Gene3D" id="3.40.630.10">
    <property type="entry name" value="Zn peptidases"/>
    <property type="match status" value="1"/>
</dbReference>
<protein>
    <submittedName>
        <fullName evidence="4">M20 family metallopeptidase</fullName>
    </submittedName>
</protein>
<dbReference type="GO" id="GO:0019877">
    <property type="term" value="P:diaminopimelate biosynthetic process"/>
    <property type="evidence" value="ECO:0007669"/>
    <property type="project" value="UniProtKB-ARBA"/>
</dbReference>
<keyword evidence="2" id="KW-0479">Metal-binding</keyword>
<dbReference type="GO" id="GO:0046872">
    <property type="term" value="F:metal ion binding"/>
    <property type="evidence" value="ECO:0007669"/>
    <property type="project" value="UniProtKB-KW"/>
</dbReference>
<evidence type="ECO:0000313" key="5">
    <source>
        <dbReference type="Proteomes" id="UP001298753"/>
    </source>
</evidence>
<feature type="binding site" evidence="2">
    <location>
        <position position="362"/>
    </location>
    <ligand>
        <name>Mn(2+)</name>
        <dbReference type="ChEBI" id="CHEBI:29035"/>
        <label>2</label>
    </ligand>
</feature>
<dbReference type="RefSeq" id="WP_227600112.1">
    <property type="nucleotide sequence ID" value="NZ_JAJEPX010000003.1"/>
</dbReference>
<evidence type="ECO:0000259" key="3">
    <source>
        <dbReference type="Pfam" id="PF07687"/>
    </source>
</evidence>
<evidence type="ECO:0000313" key="4">
    <source>
        <dbReference type="EMBL" id="MCC2175968.1"/>
    </source>
</evidence>
<keyword evidence="2" id="KW-0464">Manganese</keyword>
<feature type="domain" description="Peptidase M20 dimerisation" evidence="3">
    <location>
        <begin position="185"/>
        <end position="277"/>
    </location>
</feature>
<accession>A0AAW4VYR8</accession>
<dbReference type="AlphaFoldDB" id="A0AAW4VYR8"/>
<reference evidence="4 5" key="1">
    <citation type="submission" date="2021-10" db="EMBL/GenBank/DDBJ databases">
        <title>Anaerobic single-cell dispensing facilitates the cultivation of human gut bacteria.</title>
        <authorList>
            <person name="Afrizal A."/>
        </authorList>
    </citation>
    <scope>NUCLEOTIDE SEQUENCE [LARGE SCALE GENOMIC DNA]</scope>
    <source>
        <strain evidence="4 5">CLA-AA-H270</strain>
    </source>
</reference>
<dbReference type="GeneID" id="98661323"/>
<evidence type="ECO:0000256" key="1">
    <source>
        <dbReference type="ARBA" id="ARBA00022801"/>
    </source>
</evidence>
<dbReference type="Pfam" id="PF01546">
    <property type="entry name" value="Peptidase_M20"/>
    <property type="match status" value="1"/>
</dbReference>
<feature type="binding site" evidence="2">
    <location>
        <position position="137"/>
    </location>
    <ligand>
        <name>Mn(2+)</name>
        <dbReference type="ChEBI" id="CHEBI:29035"/>
        <label>2</label>
    </ligand>
</feature>
<dbReference type="PIRSF" id="PIRSF005962">
    <property type="entry name" value="Pept_M20D_amidohydro"/>
    <property type="match status" value="1"/>
</dbReference>
<dbReference type="InterPro" id="IPR017439">
    <property type="entry name" value="Amidohydrolase"/>
</dbReference>
<feature type="binding site" evidence="2">
    <location>
        <position position="161"/>
    </location>
    <ligand>
        <name>Mn(2+)</name>
        <dbReference type="ChEBI" id="CHEBI:29035"/>
        <label>2</label>
    </ligand>
</feature>